<reference evidence="2 3" key="1">
    <citation type="submission" date="2017-08" db="EMBL/GenBank/DDBJ databases">
        <title>Complete Genome Sequence of Mesoplasma chauliocola.</title>
        <authorList>
            <person name="Knight T.F.Jr."/>
            <person name="Citino T."/>
        </authorList>
    </citation>
    <scope>NUCLEOTIDE SEQUENCE [LARGE SCALE GENOMIC DNA]</scope>
    <source>
        <strain evidence="2 3">CHPA-2</strain>
    </source>
</reference>
<dbReference type="GO" id="GO:0016020">
    <property type="term" value="C:membrane"/>
    <property type="evidence" value="ECO:0007669"/>
    <property type="project" value="InterPro"/>
</dbReference>
<organism evidence="2 3">
    <name type="scientific">Mesoplasma chauliocola</name>
    <dbReference type="NCBI Taxonomy" id="216427"/>
    <lineage>
        <taxon>Bacteria</taxon>
        <taxon>Bacillati</taxon>
        <taxon>Mycoplasmatota</taxon>
        <taxon>Mollicutes</taxon>
        <taxon>Entomoplasmatales</taxon>
        <taxon>Entomoplasmataceae</taxon>
        <taxon>Mesoplasma</taxon>
    </lineage>
</organism>
<accession>A0A249SNL8</accession>
<dbReference type="InterPro" id="IPR054816">
    <property type="entry name" value="Lipoprotein_mollicutes-type_CS"/>
</dbReference>
<dbReference type="PROSITE" id="PS51257">
    <property type="entry name" value="PROKAR_LIPOPROTEIN"/>
    <property type="match status" value="1"/>
</dbReference>
<protein>
    <recommendedName>
        <fullName evidence="4">Lipoprotein</fullName>
    </recommendedName>
</protein>
<feature type="signal peptide" evidence="1">
    <location>
        <begin position="1"/>
        <end position="23"/>
    </location>
</feature>
<proteinExistence type="predicted"/>
<evidence type="ECO:0000313" key="3">
    <source>
        <dbReference type="Proteomes" id="UP000232229"/>
    </source>
</evidence>
<dbReference type="NCBIfam" id="NF038029">
    <property type="entry name" value="LP_plasma"/>
    <property type="match status" value="1"/>
</dbReference>
<dbReference type="KEGG" id="mchc:CK556_02580"/>
<evidence type="ECO:0008006" key="4">
    <source>
        <dbReference type="Google" id="ProtNLM"/>
    </source>
</evidence>
<dbReference type="RefSeq" id="WP_095761523.1">
    <property type="nucleotide sequence ID" value="NZ_CP023173.1"/>
</dbReference>
<dbReference type="Proteomes" id="UP000232229">
    <property type="component" value="Chromosome"/>
</dbReference>
<dbReference type="AlphaFoldDB" id="A0A249SNL8"/>
<dbReference type="InterPro" id="IPR007880">
    <property type="entry name" value="Spiralin"/>
</dbReference>
<dbReference type="EMBL" id="CP023173">
    <property type="protein sequence ID" value="ASZ09226.1"/>
    <property type="molecule type" value="Genomic_DNA"/>
</dbReference>
<keyword evidence="3" id="KW-1185">Reference proteome</keyword>
<sequence length="1035" mass="109968">MKKLLGILAATGIAASSASLVVACGSKENGAVDLSNALTGYIATNDTDEEEIISYLKETKGVKDLKSSEIAVVTTIATANTEGSVWIHASDKAKSVTGEIVLEIVKTPAVNLKTALKDVYFDKTPTVQEVISALRQVKGLKHLEAYEVEFDLEQINPGEINSVEVKATNSAKIVEGEGNIIVDLSLINLNELNVEGLTDKSTEEEVAAAINAAWKAANTESKKTITKDDVTIKQTTGKIGSKGSITVTAKEDSEKVIGQVTIETAALDAIDLSTALNGLKLETPSVSSENNGNGSTDPETGDALRENEVLALGDITIAGTPVRNQYKADAKNLEGKSNQDVIVDAFKEKNTGAIAEDATVVVKGITLDGAKIIVTPAADEATDVVYNVTYTGKNEVIIPSYEEQIISFLNKKYKGELSRELVTSDIKLEEIAKPQINKAGSVKVEATEDAKNAGLLINSKELATPALPKIELETVLSKEDLSNKALNDVVIEDIVAVINTNLNKVKEESENLSITKDDITFKQTLATSTKEGSIVVTAKDSANLITGTVTITIEKIEKVNLNIFNDAQGVFVDYKPKDGSTQESIQADVLAKLQTVKGLKKLTASDVDIKAVQSSPKLSKDASKYWDISIRANEKSELVKGSASMLIQEADIPTVTEETITNALNDAVQGKNFKDDAEAIAAVIAVEVEGVKSFKAEVKTDGNLVETANEEGATPETETKILKVTAEAAEGYQLAKTEFEVEVNIVKEAASDNKKDITGLTADDLSLEISNTTSQQDVLDALNTKFGLTEDTDKLVLDTDVTITINLATEGQAGKITIAVVDGSTKVKGTNVELTIPALHADTKKDITGLTAVDLSLEISNTTSQQDVLDALNTKFGLTEDTDKLVLDTDVTITINLATEGQAGKITIAVVDGSTKVKGTNVELTIPALHADTKKDITGLTAVDLSLEISNTTSQQDVLDALNTKFGLTEDTDKLVLDTDVTITINLATEGQAGKITIAVVDGSTKVKGTNVELTIPTLAEGQLFAFNLSNKYFN</sequence>
<gene>
    <name evidence="2" type="ORF">CK556_02580</name>
</gene>
<dbReference type="Pfam" id="PF05215">
    <property type="entry name" value="Spiralin"/>
    <property type="match status" value="6"/>
</dbReference>
<keyword evidence="1" id="KW-0732">Signal</keyword>
<feature type="chain" id="PRO_5012580493" description="Lipoprotein" evidence="1">
    <location>
        <begin position="24"/>
        <end position="1035"/>
    </location>
</feature>
<name>A0A249SNL8_9MOLU</name>
<evidence type="ECO:0000256" key="1">
    <source>
        <dbReference type="SAM" id="SignalP"/>
    </source>
</evidence>
<evidence type="ECO:0000313" key="2">
    <source>
        <dbReference type="EMBL" id="ASZ09226.1"/>
    </source>
</evidence>